<feature type="domain" description="EAL" evidence="3">
    <location>
        <begin position="539"/>
        <end position="793"/>
    </location>
</feature>
<dbReference type="PROSITE" id="PS50883">
    <property type="entry name" value="EAL"/>
    <property type="match status" value="1"/>
</dbReference>
<dbReference type="EMBL" id="JBHSGB010000010">
    <property type="protein sequence ID" value="MFC4655971.1"/>
    <property type="molecule type" value="Genomic_DNA"/>
</dbReference>
<keyword evidence="2" id="KW-0812">Transmembrane</keyword>
<sequence>MKPALSLPLKFLLLTSTVLLVMTLLHTGLSLLRMDATFERQQQLRRNYAEQQFMQQNQIAEQQIRLWLESFVDLIQLNQQHDFVSFGRQLAEQSATMQLHLNIDQLWLHDANQRMLFASQPSPGLFDPLLVQQVLRQQSPASAYLCKDYCVRQLSVPVLNANADIAVISVSTTLVDMLSALHQSLAADLALIRLTATEGGQNRKLLSGSNPRLARQLLQKLPDDVNNLLLHQGVQLEQDGRYYLLSAFMLETKGIYLAVIEDVTDFVQTDQYYRTQLWWSSAALLVAMLLLVYLMMRRISLRLSNLTKSLPLLSQKQYQKFRQQSQNRDGLLTDEVDYLRDAAVDLSVELEQLNQRLEHHNQELEKVAMYDLLTGLPNRNMLQSQLGLLLKQARPQGFICLLFVDLDDFKRINDSLGHALGDDLLKQVAERLKSVQAEPRLLCRFGGDEFVLVQSHCKEADLPFQLASTLLQLLEPPFTLDGRDFVITASIGIALTDDAGSVADDLIRQADIAMYAAKQNGGNGAQAYNLDMYQRVRQRVGLEQDLTLALAQQQFSLSFQPQMEVSSGKLVGFEALIRWKHPERGHVPPDHFIPVLEQNRQIIPLGYWIIERCLQLSLSLQYAGWHDLRIAINLSAEQFSDPELFNRLTALLQQYEVDGRFIELELTERTLVQDIDCMLQRMQQIKTLGVHLAIDDFGTGYSSLNYLKQMPMDSIKIDKSFLSGMLENRADGQIITSIIAMMHQLELQVVAEGVETTQQLEFLRQHGCDMAQGYLIARPIPQTELLGYIEQHFTQGVWHPQQP</sequence>
<keyword evidence="6" id="KW-1185">Reference proteome</keyword>
<accession>A0ABV9JNY8</accession>
<proteinExistence type="predicted"/>
<dbReference type="InterPro" id="IPR029787">
    <property type="entry name" value="Nucleotide_cyclase"/>
</dbReference>
<dbReference type="SMART" id="SM00267">
    <property type="entry name" value="GGDEF"/>
    <property type="match status" value="1"/>
</dbReference>
<dbReference type="Gene3D" id="3.20.20.450">
    <property type="entry name" value="EAL domain"/>
    <property type="match status" value="1"/>
</dbReference>
<name>A0ABV9JNY8_9GAMM</name>
<dbReference type="RefSeq" id="WP_377334572.1">
    <property type="nucleotide sequence ID" value="NZ_JBHSGB010000010.1"/>
</dbReference>
<comment type="caution">
    <text evidence="5">The sequence shown here is derived from an EMBL/GenBank/DDBJ whole genome shotgun (WGS) entry which is preliminary data.</text>
</comment>
<dbReference type="NCBIfam" id="TIGR00254">
    <property type="entry name" value="GGDEF"/>
    <property type="match status" value="1"/>
</dbReference>
<evidence type="ECO:0000256" key="1">
    <source>
        <dbReference type="SAM" id="Coils"/>
    </source>
</evidence>
<dbReference type="SMART" id="SM00052">
    <property type="entry name" value="EAL"/>
    <property type="match status" value="1"/>
</dbReference>
<dbReference type="InterPro" id="IPR052155">
    <property type="entry name" value="Biofilm_reg_signaling"/>
</dbReference>
<dbReference type="PANTHER" id="PTHR44757:SF2">
    <property type="entry name" value="BIOFILM ARCHITECTURE MAINTENANCE PROTEIN MBAA"/>
    <property type="match status" value="1"/>
</dbReference>
<dbReference type="PROSITE" id="PS50887">
    <property type="entry name" value="GGDEF"/>
    <property type="match status" value="1"/>
</dbReference>
<keyword evidence="2" id="KW-1133">Transmembrane helix</keyword>
<feature type="coiled-coil region" evidence="1">
    <location>
        <begin position="336"/>
        <end position="370"/>
    </location>
</feature>
<feature type="domain" description="GGDEF" evidence="4">
    <location>
        <begin position="397"/>
        <end position="530"/>
    </location>
</feature>
<gene>
    <name evidence="5" type="ORF">ACFO3I_13220</name>
</gene>
<feature type="transmembrane region" description="Helical" evidence="2">
    <location>
        <begin position="277"/>
        <end position="296"/>
    </location>
</feature>
<reference evidence="6" key="1">
    <citation type="journal article" date="2019" name="Int. J. Syst. Evol. Microbiol.">
        <title>The Global Catalogue of Microorganisms (GCM) 10K type strain sequencing project: providing services to taxonomists for standard genome sequencing and annotation.</title>
        <authorList>
            <consortium name="The Broad Institute Genomics Platform"/>
            <consortium name="The Broad Institute Genome Sequencing Center for Infectious Disease"/>
            <person name="Wu L."/>
            <person name="Ma J."/>
        </authorList>
    </citation>
    <scope>NUCLEOTIDE SEQUENCE [LARGE SCALE GENOMIC DNA]</scope>
    <source>
        <strain evidence="6">DT28</strain>
    </source>
</reference>
<keyword evidence="1" id="KW-0175">Coiled coil</keyword>
<dbReference type="Proteomes" id="UP001595962">
    <property type="component" value="Unassembled WGS sequence"/>
</dbReference>
<dbReference type="InterPro" id="IPR000160">
    <property type="entry name" value="GGDEF_dom"/>
</dbReference>
<keyword evidence="2" id="KW-0472">Membrane</keyword>
<evidence type="ECO:0000313" key="6">
    <source>
        <dbReference type="Proteomes" id="UP001595962"/>
    </source>
</evidence>
<evidence type="ECO:0000259" key="3">
    <source>
        <dbReference type="PROSITE" id="PS50883"/>
    </source>
</evidence>
<organism evidence="5 6">
    <name type="scientific">Rheinheimera marina</name>
    <dbReference type="NCBI Taxonomy" id="1774958"/>
    <lineage>
        <taxon>Bacteria</taxon>
        <taxon>Pseudomonadati</taxon>
        <taxon>Pseudomonadota</taxon>
        <taxon>Gammaproteobacteria</taxon>
        <taxon>Chromatiales</taxon>
        <taxon>Chromatiaceae</taxon>
        <taxon>Rheinheimera</taxon>
    </lineage>
</organism>
<evidence type="ECO:0000256" key="2">
    <source>
        <dbReference type="SAM" id="Phobius"/>
    </source>
</evidence>
<dbReference type="Pfam" id="PF00990">
    <property type="entry name" value="GGDEF"/>
    <property type="match status" value="1"/>
</dbReference>
<protein>
    <submittedName>
        <fullName evidence="5">Bifunctional diguanylate cyclase/phosphodiesterase</fullName>
    </submittedName>
</protein>
<dbReference type="InterPro" id="IPR029150">
    <property type="entry name" value="dCache_3"/>
</dbReference>
<evidence type="ECO:0000313" key="5">
    <source>
        <dbReference type="EMBL" id="MFC4655971.1"/>
    </source>
</evidence>
<dbReference type="Pfam" id="PF00563">
    <property type="entry name" value="EAL"/>
    <property type="match status" value="1"/>
</dbReference>
<dbReference type="InterPro" id="IPR035919">
    <property type="entry name" value="EAL_sf"/>
</dbReference>
<dbReference type="Gene3D" id="3.30.70.270">
    <property type="match status" value="1"/>
</dbReference>
<dbReference type="CDD" id="cd01949">
    <property type="entry name" value="GGDEF"/>
    <property type="match status" value="1"/>
</dbReference>
<dbReference type="CDD" id="cd01948">
    <property type="entry name" value="EAL"/>
    <property type="match status" value="1"/>
</dbReference>
<dbReference type="PANTHER" id="PTHR44757">
    <property type="entry name" value="DIGUANYLATE CYCLASE DGCP"/>
    <property type="match status" value="1"/>
</dbReference>
<dbReference type="SUPFAM" id="SSF141868">
    <property type="entry name" value="EAL domain-like"/>
    <property type="match status" value="1"/>
</dbReference>
<dbReference type="SUPFAM" id="SSF55073">
    <property type="entry name" value="Nucleotide cyclase"/>
    <property type="match status" value="1"/>
</dbReference>
<dbReference type="InterPro" id="IPR001633">
    <property type="entry name" value="EAL_dom"/>
</dbReference>
<dbReference type="Pfam" id="PF14827">
    <property type="entry name" value="dCache_3"/>
    <property type="match status" value="1"/>
</dbReference>
<evidence type="ECO:0000259" key="4">
    <source>
        <dbReference type="PROSITE" id="PS50887"/>
    </source>
</evidence>
<dbReference type="InterPro" id="IPR043128">
    <property type="entry name" value="Rev_trsase/Diguanyl_cyclase"/>
</dbReference>